<comment type="caution">
    <text evidence="1">The sequence shown here is derived from an EMBL/GenBank/DDBJ whole genome shotgun (WGS) entry which is preliminary data.</text>
</comment>
<sequence length="189" mass="21763">MSGVTDISVLERICPHLEKSHGDQRPVVLMTCGIAGSGKTTLAKAVLSELPQFTRLSSDEIIHEKHGLYGVDYPADDALYQQYQEENDTIILQKFHSLLEEGRDVVLDRSFYAREDRDEFRRIVNERGGRWILVFFKAVDKEKLWARIRHRSAQPKEANSPLDISRDTFEMYWNGFEDPHGEGEIVVEV</sequence>
<dbReference type="Pfam" id="PF13671">
    <property type="entry name" value="AAA_33"/>
    <property type="match status" value="1"/>
</dbReference>
<dbReference type="Gene3D" id="3.40.50.300">
    <property type="entry name" value="P-loop containing nucleotide triphosphate hydrolases"/>
    <property type="match status" value="1"/>
</dbReference>
<name>A0ABR1TWD5_9PEZI</name>
<dbReference type="InterPro" id="IPR027417">
    <property type="entry name" value="P-loop_NTPase"/>
</dbReference>
<evidence type="ECO:0008006" key="3">
    <source>
        <dbReference type="Google" id="ProtNLM"/>
    </source>
</evidence>
<protein>
    <recommendedName>
        <fullName evidence="3">P-loop containing nucleoside triphosphate hydrolase protein</fullName>
    </recommendedName>
</protein>
<dbReference type="SUPFAM" id="SSF52540">
    <property type="entry name" value="P-loop containing nucleoside triphosphate hydrolases"/>
    <property type="match status" value="1"/>
</dbReference>
<dbReference type="EMBL" id="JAQQWL010000011">
    <property type="protein sequence ID" value="KAK8050180.1"/>
    <property type="molecule type" value="Genomic_DNA"/>
</dbReference>
<evidence type="ECO:0000313" key="2">
    <source>
        <dbReference type="Proteomes" id="UP001480595"/>
    </source>
</evidence>
<organism evidence="1 2">
    <name type="scientific">Apiospora phragmitis</name>
    <dbReference type="NCBI Taxonomy" id="2905665"/>
    <lineage>
        <taxon>Eukaryota</taxon>
        <taxon>Fungi</taxon>
        <taxon>Dikarya</taxon>
        <taxon>Ascomycota</taxon>
        <taxon>Pezizomycotina</taxon>
        <taxon>Sordariomycetes</taxon>
        <taxon>Xylariomycetidae</taxon>
        <taxon>Amphisphaeriales</taxon>
        <taxon>Apiosporaceae</taxon>
        <taxon>Apiospora</taxon>
    </lineage>
</organism>
<dbReference type="RefSeq" id="XP_066712429.1">
    <property type="nucleotide sequence ID" value="XM_066863319.1"/>
</dbReference>
<reference evidence="1 2" key="1">
    <citation type="submission" date="2023-01" db="EMBL/GenBank/DDBJ databases">
        <title>Analysis of 21 Apiospora genomes using comparative genomics revels a genus with tremendous synthesis potential of carbohydrate active enzymes and secondary metabolites.</title>
        <authorList>
            <person name="Sorensen T."/>
        </authorList>
    </citation>
    <scope>NUCLEOTIDE SEQUENCE [LARGE SCALE GENOMIC DNA]</scope>
    <source>
        <strain evidence="1 2">CBS 135458</strain>
    </source>
</reference>
<dbReference type="GeneID" id="92096382"/>
<keyword evidence="2" id="KW-1185">Reference proteome</keyword>
<dbReference type="Proteomes" id="UP001480595">
    <property type="component" value="Unassembled WGS sequence"/>
</dbReference>
<gene>
    <name evidence="1" type="ORF">PG994_011910</name>
</gene>
<evidence type="ECO:0000313" key="1">
    <source>
        <dbReference type="EMBL" id="KAK8050180.1"/>
    </source>
</evidence>
<proteinExistence type="predicted"/>
<accession>A0ABR1TWD5</accession>